<organism evidence="2 3">
    <name type="scientific">Aquarana catesbeiana</name>
    <name type="common">American bullfrog</name>
    <name type="synonym">Rana catesbeiana</name>
    <dbReference type="NCBI Taxonomy" id="8400"/>
    <lineage>
        <taxon>Eukaryota</taxon>
        <taxon>Metazoa</taxon>
        <taxon>Chordata</taxon>
        <taxon>Craniata</taxon>
        <taxon>Vertebrata</taxon>
        <taxon>Euteleostomi</taxon>
        <taxon>Amphibia</taxon>
        <taxon>Batrachia</taxon>
        <taxon>Anura</taxon>
        <taxon>Neobatrachia</taxon>
        <taxon>Ranoidea</taxon>
        <taxon>Ranidae</taxon>
        <taxon>Aquarana</taxon>
    </lineage>
</organism>
<feature type="non-terminal residue" evidence="2">
    <location>
        <position position="1"/>
    </location>
</feature>
<dbReference type="OrthoDB" id="10253041at2759"/>
<name>A0A2G9S830_AQUCT</name>
<evidence type="ECO:0000313" key="3">
    <source>
        <dbReference type="Proteomes" id="UP000228934"/>
    </source>
</evidence>
<sequence length="104" mass="12035">SLLLESTGFKSRQIVFDNQEGQIIPRLRKPRDLFSTFRENGFLKPPRWPTECEVIPGEITHIEWDPPHPEPFYRHTGKEAMPSVSGEGDGKVVYEIKPENYLEP</sequence>
<evidence type="ECO:0000256" key="1">
    <source>
        <dbReference type="SAM" id="MobiDB-lite"/>
    </source>
</evidence>
<evidence type="ECO:0000313" key="2">
    <source>
        <dbReference type="EMBL" id="PIO35613.1"/>
    </source>
</evidence>
<accession>A0A2G9S830</accession>
<dbReference type="AlphaFoldDB" id="A0A2G9S830"/>
<reference evidence="3" key="1">
    <citation type="journal article" date="2017" name="Nat. Commun.">
        <title>The North American bullfrog draft genome provides insight into hormonal regulation of long noncoding RNA.</title>
        <authorList>
            <person name="Hammond S.A."/>
            <person name="Warren R.L."/>
            <person name="Vandervalk B.P."/>
            <person name="Kucuk E."/>
            <person name="Khan H."/>
            <person name="Gibb E.A."/>
            <person name="Pandoh P."/>
            <person name="Kirk H."/>
            <person name="Zhao Y."/>
            <person name="Jones M."/>
            <person name="Mungall A.J."/>
            <person name="Coope R."/>
            <person name="Pleasance S."/>
            <person name="Moore R.A."/>
            <person name="Holt R.A."/>
            <person name="Round J.M."/>
            <person name="Ohora S."/>
            <person name="Walle B.V."/>
            <person name="Veldhoen N."/>
            <person name="Helbing C.C."/>
            <person name="Birol I."/>
        </authorList>
    </citation>
    <scope>NUCLEOTIDE SEQUENCE [LARGE SCALE GENOMIC DNA]</scope>
</reference>
<protein>
    <submittedName>
        <fullName evidence="2">Uncharacterized protein</fullName>
    </submittedName>
</protein>
<proteinExistence type="predicted"/>
<dbReference type="Proteomes" id="UP000228934">
    <property type="component" value="Unassembled WGS sequence"/>
</dbReference>
<keyword evidence="3" id="KW-1185">Reference proteome</keyword>
<gene>
    <name evidence="2" type="ORF">AB205_0194350</name>
</gene>
<feature type="region of interest" description="Disordered" evidence="1">
    <location>
        <begin position="65"/>
        <end position="90"/>
    </location>
</feature>
<feature type="compositionally biased region" description="Basic and acidic residues" evidence="1">
    <location>
        <begin position="65"/>
        <end position="78"/>
    </location>
</feature>
<dbReference type="EMBL" id="KV925890">
    <property type="protein sequence ID" value="PIO35613.1"/>
    <property type="molecule type" value="Genomic_DNA"/>
</dbReference>